<sequence length="67" mass="7842">MKNQHQVVFYTINHSTIKRFFILDCMIGTGFYFLFKILSSSVLVGVLGSFVCTEGVKRLTRKRDFRF</sequence>
<proteinExistence type="predicted"/>
<evidence type="ECO:0000313" key="2">
    <source>
        <dbReference type="EMBL" id="PKR85662.1"/>
    </source>
</evidence>
<keyword evidence="3" id="KW-1185">Reference proteome</keyword>
<keyword evidence="1" id="KW-1133">Transmembrane helix</keyword>
<dbReference type="AlphaFoldDB" id="A0A2N3LLX7"/>
<evidence type="ECO:0000256" key="1">
    <source>
        <dbReference type="SAM" id="Phobius"/>
    </source>
</evidence>
<dbReference type="Proteomes" id="UP000233440">
    <property type="component" value="Unassembled WGS sequence"/>
</dbReference>
<keyword evidence="1" id="KW-0812">Transmembrane</keyword>
<gene>
    <name evidence="2" type="ORF">CWO92_08100</name>
</gene>
<accession>A0A2N3LLX7</accession>
<name>A0A2N3LLX7_9BACI</name>
<comment type="caution">
    <text evidence="2">The sequence shown here is derived from an EMBL/GenBank/DDBJ whole genome shotgun (WGS) entry which is preliminary data.</text>
</comment>
<reference evidence="2 3" key="1">
    <citation type="submission" date="2017-11" db="EMBL/GenBank/DDBJ databases">
        <title>Bacillus camelliae sp. nov., isolated from pu'er tea.</title>
        <authorList>
            <person name="Niu L."/>
        </authorList>
    </citation>
    <scope>NUCLEOTIDE SEQUENCE [LARGE SCALE GENOMIC DNA]</scope>
    <source>
        <strain evidence="2 3">7578-1</strain>
    </source>
</reference>
<evidence type="ECO:0000313" key="3">
    <source>
        <dbReference type="Proteomes" id="UP000233440"/>
    </source>
</evidence>
<organism evidence="2 3">
    <name type="scientific">Heyndrickxia camelliae</name>
    <dbReference type="NCBI Taxonomy" id="1707093"/>
    <lineage>
        <taxon>Bacteria</taxon>
        <taxon>Bacillati</taxon>
        <taxon>Bacillota</taxon>
        <taxon>Bacilli</taxon>
        <taxon>Bacillales</taxon>
        <taxon>Bacillaceae</taxon>
        <taxon>Heyndrickxia</taxon>
    </lineage>
</organism>
<dbReference type="EMBL" id="PIQO01000004">
    <property type="protein sequence ID" value="PKR85662.1"/>
    <property type="molecule type" value="Genomic_DNA"/>
</dbReference>
<keyword evidence="1" id="KW-0472">Membrane</keyword>
<protein>
    <submittedName>
        <fullName evidence="2">Uncharacterized protein</fullName>
    </submittedName>
</protein>
<feature type="transmembrane region" description="Helical" evidence="1">
    <location>
        <begin position="31"/>
        <end position="53"/>
    </location>
</feature>